<dbReference type="GO" id="GO:0009908">
    <property type="term" value="P:flower development"/>
    <property type="evidence" value="ECO:0007669"/>
    <property type="project" value="InterPro"/>
</dbReference>
<evidence type="ECO:0000313" key="5">
    <source>
        <dbReference type="EMBL" id="GAA0163043.1"/>
    </source>
</evidence>
<accession>A0AAV3QHB9</accession>
<dbReference type="SMART" id="SM00389">
    <property type="entry name" value="HOX"/>
    <property type="match status" value="1"/>
</dbReference>
<comment type="subcellular location">
    <subcellularLocation>
        <location evidence="1 2">Nucleus</location>
    </subcellularLocation>
</comment>
<evidence type="ECO:0000256" key="2">
    <source>
        <dbReference type="PROSITE-ProRule" id="PRU00108"/>
    </source>
</evidence>
<proteinExistence type="predicted"/>
<dbReference type="CDD" id="cd00086">
    <property type="entry name" value="homeodomain"/>
    <property type="match status" value="1"/>
</dbReference>
<feature type="compositionally biased region" description="Basic and acidic residues" evidence="3">
    <location>
        <begin position="676"/>
        <end position="690"/>
    </location>
</feature>
<feature type="domain" description="Homeobox" evidence="4">
    <location>
        <begin position="690"/>
        <end position="757"/>
    </location>
</feature>
<dbReference type="AlphaFoldDB" id="A0AAV3QHB9"/>
<dbReference type="GO" id="GO:0003697">
    <property type="term" value="F:single-stranded DNA binding"/>
    <property type="evidence" value="ECO:0007669"/>
    <property type="project" value="InterPro"/>
</dbReference>
<dbReference type="PROSITE" id="PS50071">
    <property type="entry name" value="HOMEOBOX_2"/>
    <property type="match status" value="1"/>
</dbReference>
<gene>
    <name evidence="5" type="ORF">LIER_19013</name>
</gene>
<keyword evidence="2 5" id="KW-0238">DNA-binding</keyword>
<dbReference type="InterPro" id="IPR057287">
    <property type="entry name" value="Ndx_N"/>
</dbReference>
<dbReference type="EMBL" id="BAABME010004638">
    <property type="protein sequence ID" value="GAA0163043.1"/>
    <property type="molecule type" value="Genomic_DNA"/>
</dbReference>
<evidence type="ECO:0000256" key="1">
    <source>
        <dbReference type="ARBA" id="ARBA00004123"/>
    </source>
</evidence>
<dbReference type="GO" id="GO:0005634">
    <property type="term" value="C:nucleus"/>
    <property type="evidence" value="ECO:0007669"/>
    <property type="project" value="UniProtKB-SubCell"/>
</dbReference>
<evidence type="ECO:0000259" key="4">
    <source>
        <dbReference type="PROSITE" id="PS50071"/>
    </source>
</evidence>
<comment type="caution">
    <text evidence="5">The sequence shown here is derived from an EMBL/GenBank/DDBJ whole genome shotgun (WGS) entry which is preliminary data.</text>
</comment>
<dbReference type="Pfam" id="PF25246">
    <property type="entry name" value="Nodulin_N"/>
    <property type="match status" value="1"/>
</dbReference>
<reference evidence="5 6" key="1">
    <citation type="submission" date="2024-01" db="EMBL/GenBank/DDBJ databases">
        <title>The complete chloroplast genome sequence of Lithospermum erythrorhizon: insights into the phylogenetic relationship among Boraginaceae species and the maternal lineages of purple gromwells.</title>
        <authorList>
            <person name="Okada T."/>
            <person name="Watanabe K."/>
        </authorList>
    </citation>
    <scope>NUCLEOTIDE SEQUENCE [LARGE SCALE GENOMIC DNA]</scope>
</reference>
<feature type="DNA-binding region" description="Homeobox" evidence="2">
    <location>
        <begin position="692"/>
        <end position="758"/>
    </location>
</feature>
<evidence type="ECO:0000313" key="6">
    <source>
        <dbReference type="Proteomes" id="UP001454036"/>
    </source>
</evidence>
<dbReference type="Proteomes" id="UP001454036">
    <property type="component" value="Unassembled WGS sequence"/>
</dbReference>
<keyword evidence="2" id="KW-0539">Nucleus</keyword>
<protein>
    <submittedName>
        <fullName evidence="5">Homeodomain transcription factor</fullName>
    </submittedName>
</protein>
<organism evidence="5 6">
    <name type="scientific">Lithospermum erythrorhizon</name>
    <name type="common">Purple gromwell</name>
    <name type="synonym">Lithospermum officinale var. erythrorhizon</name>
    <dbReference type="NCBI Taxonomy" id="34254"/>
    <lineage>
        <taxon>Eukaryota</taxon>
        <taxon>Viridiplantae</taxon>
        <taxon>Streptophyta</taxon>
        <taxon>Embryophyta</taxon>
        <taxon>Tracheophyta</taxon>
        <taxon>Spermatophyta</taxon>
        <taxon>Magnoliopsida</taxon>
        <taxon>eudicotyledons</taxon>
        <taxon>Gunneridae</taxon>
        <taxon>Pentapetalae</taxon>
        <taxon>asterids</taxon>
        <taxon>lamiids</taxon>
        <taxon>Boraginales</taxon>
        <taxon>Boraginaceae</taxon>
        <taxon>Boraginoideae</taxon>
        <taxon>Lithospermeae</taxon>
        <taxon>Lithospermum</taxon>
    </lineage>
</organism>
<dbReference type="PANTHER" id="PTHR35743">
    <property type="entry name" value="NODULIN HOMEOBOX"/>
    <property type="match status" value="1"/>
</dbReference>
<dbReference type="PANTHER" id="PTHR35743:SF1">
    <property type="entry name" value="NODULIN HOMEOBOX"/>
    <property type="match status" value="1"/>
</dbReference>
<feature type="region of interest" description="Disordered" evidence="3">
    <location>
        <begin position="671"/>
        <end position="695"/>
    </location>
</feature>
<dbReference type="InterPro" id="IPR056560">
    <property type="entry name" value="HTH_NDX"/>
</dbReference>
<evidence type="ECO:0000256" key="3">
    <source>
        <dbReference type="SAM" id="MobiDB-lite"/>
    </source>
</evidence>
<dbReference type="Pfam" id="PF24426">
    <property type="entry name" value="HTH_NDX"/>
    <property type="match status" value="1"/>
</dbReference>
<sequence length="817" mass="90338">MESKSTPVKRNEQALDLMSSVRLLQGLGSEDLDSLLRECGNIASLTGSNGMLVKIDTEKLARNLALHISAVSLAWRREKYSFEYLLSAVRLLNSLYDLASKQPAIKQILLDDVKVAEELIDLAFYLIVILCSSFSQEKGGLVDFALLHSTMVACTLYLLRACVSSQWQELSQVLLAYYKVDVFMDAAFAAVRLDIKFLGAKISSVGACSHVDSIAKNEEMLNYLCQQCEASMQFLQSLCQQKAFQERLVKNKELCSKGGVILLAQAIMSLQILPCLENLCSLVAGVSRLKSKMLSILLHLCEAESVSYLDEVAGTPKSMELMKFIALEVLALLRRMFSRDFKQTSACSQKIYPTGQLELNAMRLADIFSDDSNFRTFITIHFTELWTDIFLLPHGEFLSSWCSSDLSVWEEEAIVAYDPFAAAGWVLTSCSSTIPGKPLNSESVVSSRLSQASYAHERTALLVKAIANLHCFVPDICKEEKDLFLAKFLQCLQRETIGLSDGDSSTSDAEKAAIVRKNLGSLLGHAESLIPGFLNEEDVQLFRVFISQLELHITPAQGGNHQVKDAQITEGLSSALLRDVDPIFNNGNGKMECTSGNYSLPEGIQFTIKNDNIGQSKDFVRQDMCNYKSAASCSAKAEADTQNVEASGYSSSTKEKKLANLNYDVYSKEGGVMEGQKPEKGEAMKQEERQHRKRKRTLMNEQQIALVEKAILDEPRLHRNESSLQLWAERLSAHGSEVTISQLKNWLNNRKARLARAAKDARVSSNGDYPGKHEGESSAPPYEKSISPLDDPGVHGNSESGAGVIIRALTTETSEIL</sequence>
<name>A0AAV3QHB9_LITER</name>
<keyword evidence="6" id="KW-1185">Reference proteome</keyword>
<feature type="region of interest" description="Disordered" evidence="3">
    <location>
        <begin position="756"/>
        <end position="800"/>
    </location>
</feature>
<dbReference type="InterPro" id="IPR039325">
    <property type="entry name" value="NDX"/>
</dbReference>
<dbReference type="InterPro" id="IPR001356">
    <property type="entry name" value="HD"/>
</dbReference>
<keyword evidence="2 5" id="KW-0371">Homeobox</keyword>